<name>A0AA41Q5M9_9ACTN</name>
<evidence type="ECO:0000313" key="5">
    <source>
        <dbReference type="Proteomes" id="UP001165378"/>
    </source>
</evidence>
<dbReference type="SUPFAM" id="SSF55729">
    <property type="entry name" value="Acyl-CoA N-acyltransferases (Nat)"/>
    <property type="match status" value="1"/>
</dbReference>
<keyword evidence="2" id="KW-0012">Acyltransferase</keyword>
<dbReference type="InterPro" id="IPR016181">
    <property type="entry name" value="Acyl_CoA_acyltransferase"/>
</dbReference>
<dbReference type="Pfam" id="PF00583">
    <property type="entry name" value="Acetyltransf_1"/>
    <property type="match status" value="1"/>
</dbReference>
<dbReference type="AlphaFoldDB" id="A0AA41Q5M9"/>
<gene>
    <name evidence="4" type="ORF">LZ495_33000</name>
</gene>
<proteinExistence type="predicted"/>
<keyword evidence="5" id="KW-1185">Reference proteome</keyword>
<keyword evidence="1" id="KW-0808">Transferase</keyword>
<dbReference type="InterPro" id="IPR000182">
    <property type="entry name" value="GNAT_dom"/>
</dbReference>
<evidence type="ECO:0000259" key="3">
    <source>
        <dbReference type="PROSITE" id="PS51186"/>
    </source>
</evidence>
<dbReference type="CDD" id="cd04301">
    <property type="entry name" value="NAT_SF"/>
    <property type="match status" value="1"/>
</dbReference>
<accession>A0AA41Q5M9</accession>
<feature type="domain" description="N-acetyltransferase" evidence="3">
    <location>
        <begin position="17"/>
        <end position="164"/>
    </location>
</feature>
<dbReference type="PANTHER" id="PTHR43877:SF2">
    <property type="entry name" value="AMINOALKYLPHOSPHONATE N-ACETYLTRANSFERASE-RELATED"/>
    <property type="match status" value="1"/>
</dbReference>
<reference evidence="4" key="1">
    <citation type="submission" date="2022-01" db="EMBL/GenBank/DDBJ databases">
        <title>Genome-Based Taxonomic Classification of the Phylum Actinobacteria.</title>
        <authorList>
            <person name="Gao Y."/>
        </authorList>
    </citation>
    <scope>NUCLEOTIDE SEQUENCE</scope>
    <source>
        <strain evidence="4">KLBMP 8922</strain>
    </source>
</reference>
<dbReference type="Proteomes" id="UP001165378">
    <property type="component" value="Unassembled WGS sequence"/>
</dbReference>
<dbReference type="PANTHER" id="PTHR43877">
    <property type="entry name" value="AMINOALKYLPHOSPHONATE N-ACETYLTRANSFERASE-RELATED-RELATED"/>
    <property type="match status" value="1"/>
</dbReference>
<protein>
    <submittedName>
        <fullName evidence="4">GNAT family N-acetyltransferase</fullName>
    </submittedName>
</protein>
<dbReference type="RefSeq" id="WP_235056730.1">
    <property type="nucleotide sequence ID" value="NZ_JAKFHA010000029.1"/>
</dbReference>
<sequence>MTVSQQTPPSAGGFEVRHLPIADPAAEPLLRSLGEDYMARYGELAAGEMSSIPDGEFDPPDGAFVMLFENGEAVAGGAFRRYDDKTAEFKRIWTHPDHRRRGLARKVLVELEHAAAARGYARIYLTTGPRQPEAVGLYLTTAYTPLFDPENPPFAPLGFEKSLP</sequence>
<evidence type="ECO:0000313" key="4">
    <source>
        <dbReference type="EMBL" id="MCF2532009.1"/>
    </source>
</evidence>
<organism evidence="4 5">
    <name type="scientific">Yinghuangia soli</name>
    <dbReference type="NCBI Taxonomy" id="2908204"/>
    <lineage>
        <taxon>Bacteria</taxon>
        <taxon>Bacillati</taxon>
        <taxon>Actinomycetota</taxon>
        <taxon>Actinomycetes</taxon>
        <taxon>Kitasatosporales</taxon>
        <taxon>Streptomycetaceae</taxon>
        <taxon>Yinghuangia</taxon>
    </lineage>
</organism>
<comment type="caution">
    <text evidence="4">The sequence shown here is derived from an EMBL/GenBank/DDBJ whole genome shotgun (WGS) entry which is preliminary data.</text>
</comment>
<dbReference type="EMBL" id="JAKFHA010000029">
    <property type="protein sequence ID" value="MCF2532009.1"/>
    <property type="molecule type" value="Genomic_DNA"/>
</dbReference>
<dbReference type="InterPro" id="IPR050832">
    <property type="entry name" value="Bact_Acetyltransf"/>
</dbReference>
<dbReference type="GO" id="GO:0016747">
    <property type="term" value="F:acyltransferase activity, transferring groups other than amino-acyl groups"/>
    <property type="evidence" value="ECO:0007669"/>
    <property type="project" value="InterPro"/>
</dbReference>
<dbReference type="PROSITE" id="PS51186">
    <property type="entry name" value="GNAT"/>
    <property type="match status" value="1"/>
</dbReference>
<dbReference type="Gene3D" id="3.40.630.30">
    <property type="match status" value="1"/>
</dbReference>
<evidence type="ECO:0000256" key="1">
    <source>
        <dbReference type="ARBA" id="ARBA00022679"/>
    </source>
</evidence>
<evidence type="ECO:0000256" key="2">
    <source>
        <dbReference type="ARBA" id="ARBA00023315"/>
    </source>
</evidence>